<dbReference type="CDD" id="cd03443">
    <property type="entry name" value="PaaI_thioesterase"/>
    <property type="match status" value="1"/>
</dbReference>
<organism evidence="4 5">
    <name type="scientific">Comamonas koreensis</name>
    <dbReference type="NCBI Taxonomy" id="160825"/>
    <lineage>
        <taxon>Bacteria</taxon>
        <taxon>Pseudomonadati</taxon>
        <taxon>Pseudomonadota</taxon>
        <taxon>Betaproteobacteria</taxon>
        <taxon>Burkholderiales</taxon>
        <taxon>Comamonadaceae</taxon>
        <taxon>Comamonas</taxon>
    </lineage>
</organism>
<dbReference type="NCBIfam" id="TIGR00369">
    <property type="entry name" value="unchar_dom_1"/>
    <property type="match status" value="1"/>
</dbReference>
<dbReference type="Gene3D" id="3.10.129.10">
    <property type="entry name" value="Hotdog Thioesterase"/>
    <property type="match status" value="1"/>
</dbReference>
<dbReference type="PANTHER" id="PTHR21660:SF1">
    <property type="entry name" value="ACYL-COENZYME A THIOESTERASE 13"/>
    <property type="match status" value="1"/>
</dbReference>
<evidence type="ECO:0000259" key="3">
    <source>
        <dbReference type="Pfam" id="PF03061"/>
    </source>
</evidence>
<dbReference type="Proteomes" id="UP001199260">
    <property type="component" value="Unassembled WGS sequence"/>
</dbReference>
<dbReference type="RefSeq" id="WP_230773336.1">
    <property type="nucleotide sequence ID" value="NZ_JAJNCT010000009.1"/>
</dbReference>
<comment type="caution">
    <text evidence="4">The sequence shown here is derived from an EMBL/GenBank/DDBJ whole genome shotgun (WGS) entry which is preliminary data.</text>
</comment>
<gene>
    <name evidence="4" type="ORF">LPW39_08135</name>
</gene>
<dbReference type="EMBL" id="JAJNCT010000009">
    <property type="protein sequence ID" value="MCD2165098.1"/>
    <property type="molecule type" value="Genomic_DNA"/>
</dbReference>
<dbReference type="Pfam" id="PF03061">
    <property type="entry name" value="4HBT"/>
    <property type="match status" value="1"/>
</dbReference>
<dbReference type="InterPro" id="IPR029069">
    <property type="entry name" value="HotDog_dom_sf"/>
</dbReference>
<evidence type="ECO:0000313" key="5">
    <source>
        <dbReference type="Proteomes" id="UP001199260"/>
    </source>
</evidence>
<name>A0AAW4XTZ9_9BURK</name>
<keyword evidence="2" id="KW-0378">Hydrolase</keyword>
<evidence type="ECO:0000313" key="4">
    <source>
        <dbReference type="EMBL" id="MCD2165098.1"/>
    </source>
</evidence>
<reference evidence="4 5" key="1">
    <citation type="submission" date="2021-11" db="EMBL/GenBank/DDBJ databases">
        <title>Genome sequence.</title>
        <authorList>
            <person name="Sun Q."/>
        </authorList>
    </citation>
    <scope>NUCLEOTIDE SEQUENCE [LARGE SCALE GENOMIC DNA]</scope>
    <source>
        <strain evidence="4 5">KCTC 12005</strain>
    </source>
</reference>
<feature type="domain" description="Thioesterase" evidence="3">
    <location>
        <begin position="75"/>
        <end position="147"/>
    </location>
</feature>
<dbReference type="InterPro" id="IPR039298">
    <property type="entry name" value="ACOT13"/>
</dbReference>
<dbReference type="SUPFAM" id="SSF54637">
    <property type="entry name" value="Thioesterase/thiol ester dehydrase-isomerase"/>
    <property type="match status" value="1"/>
</dbReference>
<dbReference type="AlphaFoldDB" id="A0AAW4XTZ9"/>
<dbReference type="InterPro" id="IPR006683">
    <property type="entry name" value="Thioestr_dom"/>
</dbReference>
<accession>A0AAW4XTZ9</accession>
<dbReference type="GO" id="GO:0047617">
    <property type="term" value="F:fatty acyl-CoA hydrolase activity"/>
    <property type="evidence" value="ECO:0007669"/>
    <property type="project" value="InterPro"/>
</dbReference>
<sequence length="164" mass="17423">MLAFEPAAPCPMTTTAPSTAVDNAIPAYTVDEPVHQIFGLSMAMAEAFLLKGEAIGNDRARVRMPYQKQYTNSRGDMHGGAIATLLDVGLSCAARAHDPSRYGVITVDLTIHYIAPGSGDVVCTAVCEKRGKSLSFVRGELHDDAGNLLGLATGTFKLVDKQKI</sequence>
<evidence type="ECO:0000256" key="1">
    <source>
        <dbReference type="ARBA" id="ARBA00008324"/>
    </source>
</evidence>
<comment type="similarity">
    <text evidence="1">Belongs to the thioesterase PaaI family.</text>
</comment>
<evidence type="ECO:0000256" key="2">
    <source>
        <dbReference type="ARBA" id="ARBA00022801"/>
    </source>
</evidence>
<proteinExistence type="inferred from homology"/>
<keyword evidence="5" id="KW-1185">Reference proteome</keyword>
<dbReference type="PANTHER" id="PTHR21660">
    <property type="entry name" value="THIOESTERASE SUPERFAMILY MEMBER-RELATED"/>
    <property type="match status" value="1"/>
</dbReference>
<protein>
    <submittedName>
        <fullName evidence="4">PaaI family thioesterase</fullName>
    </submittedName>
</protein>
<dbReference type="InterPro" id="IPR003736">
    <property type="entry name" value="PAAI_dom"/>
</dbReference>